<evidence type="ECO:0000256" key="1">
    <source>
        <dbReference type="ARBA" id="ARBA00007068"/>
    </source>
</evidence>
<dbReference type="Pfam" id="PF03576">
    <property type="entry name" value="Peptidase_S58"/>
    <property type="match status" value="1"/>
</dbReference>
<evidence type="ECO:0000313" key="4">
    <source>
        <dbReference type="Proteomes" id="UP001142175"/>
    </source>
</evidence>
<gene>
    <name evidence="3" type="ORF">NU887_10280</name>
</gene>
<dbReference type="PANTHER" id="PTHR36512">
    <property type="entry name" value="D-AMINOPEPTIDASE"/>
    <property type="match status" value="1"/>
</dbReference>
<dbReference type="RefSeq" id="WP_258423279.1">
    <property type="nucleotide sequence ID" value="NZ_JANSUY010000006.1"/>
</dbReference>
<dbReference type="EMBL" id="JANSUY010000006">
    <property type="protein sequence ID" value="MCR9015423.1"/>
    <property type="molecule type" value="Genomic_DNA"/>
</dbReference>
<dbReference type="InterPro" id="IPR016117">
    <property type="entry name" value="ArgJ-like_dom_sf"/>
</dbReference>
<evidence type="ECO:0000256" key="2">
    <source>
        <dbReference type="SAM" id="SignalP"/>
    </source>
</evidence>
<feature type="signal peptide" evidence="2">
    <location>
        <begin position="1"/>
        <end position="19"/>
    </location>
</feature>
<dbReference type="SUPFAM" id="SSF56266">
    <property type="entry name" value="DmpA/ArgJ-like"/>
    <property type="match status" value="1"/>
</dbReference>
<protein>
    <submittedName>
        <fullName evidence="3">P1 family peptidase</fullName>
    </submittedName>
</protein>
<dbReference type="PANTHER" id="PTHR36512:SF3">
    <property type="entry name" value="BLR5678 PROTEIN"/>
    <property type="match status" value="1"/>
</dbReference>
<dbReference type="AlphaFoldDB" id="A0A9X2T0A1"/>
<dbReference type="InterPro" id="IPR005321">
    <property type="entry name" value="Peptidase_S58_DmpA"/>
</dbReference>
<proteinExistence type="inferred from homology"/>
<comment type="caution">
    <text evidence="3">The sequence shown here is derived from an EMBL/GenBank/DDBJ whole genome shotgun (WGS) entry which is preliminary data.</text>
</comment>
<keyword evidence="4" id="KW-1185">Reference proteome</keyword>
<dbReference type="GO" id="GO:0004177">
    <property type="term" value="F:aminopeptidase activity"/>
    <property type="evidence" value="ECO:0007669"/>
    <property type="project" value="TreeGrafter"/>
</dbReference>
<keyword evidence="2" id="KW-0732">Signal</keyword>
<name>A0A9X2T0A1_9BACT</name>
<reference evidence="3" key="1">
    <citation type="submission" date="2022-08" db="EMBL/GenBank/DDBJ databases">
        <authorList>
            <person name="Zhang D."/>
        </authorList>
    </citation>
    <scope>NUCLEOTIDE SEQUENCE</scope>
    <source>
        <strain evidence="3">XJ19-11</strain>
    </source>
</reference>
<accession>A0A9X2T0A1</accession>
<dbReference type="Gene3D" id="3.60.70.12">
    <property type="entry name" value="L-amino peptidase D-ALA esterase/amidase"/>
    <property type="match status" value="1"/>
</dbReference>
<organism evidence="3 4">
    <name type="scientific">Aquiflexum gelatinilyticum</name>
    <dbReference type="NCBI Taxonomy" id="2961943"/>
    <lineage>
        <taxon>Bacteria</taxon>
        <taxon>Pseudomonadati</taxon>
        <taxon>Bacteroidota</taxon>
        <taxon>Cytophagia</taxon>
        <taxon>Cytophagales</taxon>
        <taxon>Cyclobacteriaceae</taxon>
        <taxon>Aquiflexum</taxon>
    </lineage>
</organism>
<feature type="chain" id="PRO_5040989202" evidence="2">
    <location>
        <begin position="20"/>
        <end position="391"/>
    </location>
</feature>
<sequence>MKNAILLLILSFTLSVSFAQKPRARDLGVPFNGTTGQFNAITDVKGVEVGYSTIISGSGENIVGKGPVRTGVTAIFPRGKAQKFSPVFANWYSLNGNGEMTGTTWLTESGFLETPIMITNTNSVGVVRDAVLKWYVDTDWYKGEEWWYTYPVVAETYDGFLNDIYGFHVKEEHVLEAIENASSGKIAEGNVGGGTGMMCLGFKGGTGTSSRIVKVKDSSYTVGALVQANFGRKPSLTIAGVPVGRELLDTLNNELKLPPQSYRKEGDGSIIVVVATDAPLLPHQLKRIANRVPIGIGNTGGIGTNGSGDIFIAFSTANPDAFQRDDFSEVEMLPNDLIDPLLEATVQAVEEAIINAMIAAETMEGINGNKSYALPHGLLVEVLKKYNRLEE</sequence>
<dbReference type="FunFam" id="3.60.70.12:FF:000004">
    <property type="entry name" value="Beta-peptidyl aminopeptidase BapA"/>
    <property type="match status" value="1"/>
</dbReference>
<comment type="similarity">
    <text evidence="1">Belongs to the peptidase S58 family.</text>
</comment>
<evidence type="ECO:0000313" key="3">
    <source>
        <dbReference type="EMBL" id="MCR9015423.1"/>
    </source>
</evidence>
<dbReference type="CDD" id="cd02253">
    <property type="entry name" value="DmpA"/>
    <property type="match status" value="1"/>
</dbReference>
<dbReference type="Proteomes" id="UP001142175">
    <property type="component" value="Unassembled WGS sequence"/>
</dbReference>